<dbReference type="Proteomes" id="UP001164472">
    <property type="component" value="Chromosome"/>
</dbReference>
<gene>
    <name evidence="1" type="ORF">NNL22_06790</name>
</gene>
<dbReference type="KEGG" id="asem:NNL22_06790"/>
<protein>
    <submittedName>
        <fullName evidence="1">Uncharacterized protein</fullName>
    </submittedName>
</protein>
<dbReference type="AlphaFoldDB" id="A0A9E8HKU2"/>
<accession>A0A9E8HKU2</accession>
<proteinExistence type="predicted"/>
<organism evidence="1 2">
    <name type="scientific">Alkalimarinus sediminis</name>
    <dbReference type="NCBI Taxonomy" id="1632866"/>
    <lineage>
        <taxon>Bacteria</taxon>
        <taxon>Pseudomonadati</taxon>
        <taxon>Pseudomonadota</taxon>
        <taxon>Gammaproteobacteria</taxon>
        <taxon>Alteromonadales</taxon>
        <taxon>Alteromonadaceae</taxon>
        <taxon>Alkalimarinus</taxon>
    </lineage>
</organism>
<dbReference type="RefSeq" id="WP_251812080.1">
    <property type="nucleotide sequence ID" value="NZ_CP101527.1"/>
</dbReference>
<reference evidence="1" key="1">
    <citation type="submission" date="2022-07" db="EMBL/GenBank/DDBJ databases">
        <title>Alkalimarinus sp. nov., isolated from gut of a Alitta virens.</title>
        <authorList>
            <person name="Yang A.I."/>
            <person name="Shin N.-R."/>
        </authorList>
    </citation>
    <scope>NUCLEOTIDE SEQUENCE</scope>
    <source>
        <strain evidence="1">FA028</strain>
    </source>
</reference>
<evidence type="ECO:0000313" key="1">
    <source>
        <dbReference type="EMBL" id="UZW76284.1"/>
    </source>
</evidence>
<dbReference type="EMBL" id="CP101527">
    <property type="protein sequence ID" value="UZW76284.1"/>
    <property type="molecule type" value="Genomic_DNA"/>
</dbReference>
<name>A0A9E8HKU2_9ALTE</name>
<keyword evidence="2" id="KW-1185">Reference proteome</keyword>
<sequence>MKFIWLKKNTETIIGPEENYWLDINRLRLGLSESWENLEVDIIYDNEIQLGSYLDTFQFRQFAEMDDHRYWDLQGNTLDKDNVYGTHQLYRGTVRMIGDNADLRVGRQQINWSTAVIWNPLDRFNPLNPLQLERDERTGVDSVLLDYNVQDLSRLSIAYAPQHESSDSSAAIRFKSNIDVVDWSTMVGEFINEKKIGLGLAGQAGLIGLRSEVVFSDSDKSDEYVEVVLSADYTTNAGIKLVLEGYFNGDGVSETSQYQFSNLLNGQKLGLAKRYLGGIVSKEITALTTIELIAIGNLDDQSLFFYPSVEYNVPGFEDLYIKIGAQIFNGNDGTEYGFFSDLYFTELKYYF</sequence>
<evidence type="ECO:0000313" key="2">
    <source>
        <dbReference type="Proteomes" id="UP001164472"/>
    </source>
</evidence>